<protein>
    <recommendedName>
        <fullName evidence="2">non-specific serine/threonine protein kinase</fullName>
        <ecNumber evidence="2">2.7.11.1</ecNumber>
    </recommendedName>
</protein>
<keyword evidence="11" id="KW-0472">Membrane</keyword>
<keyword evidence="5" id="KW-0808">Transferase</keyword>
<evidence type="ECO:0000313" key="17">
    <source>
        <dbReference type="EMBL" id="KAJ9698125.1"/>
    </source>
</evidence>
<feature type="binding site" evidence="14">
    <location>
        <position position="87"/>
    </location>
    <ligand>
        <name>ATP</name>
        <dbReference type="ChEBI" id="CHEBI:30616"/>
    </ligand>
</feature>
<dbReference type="InterPro" id="IPR017441">
    <property type="entry name" value="Protein_kinase_ATP_BS"/>
</dbReference>
<comment type="subcellular location">
    <subcellularLocation>
        <location evidence="1">Cell membrane</location>
        <topology evidence="1">Single-pass membrane protein</topology>
    </subcellularLocation>
</comment>
<proteinExistence type="predicted"/>
<dbReference type="EC" id="2.7.11.1" evidence="2"/>
<dbReference type="GO" id="GO:0005524">
    <property type="term" value="F:ATP binding"/>
    <property type="evidence" value="ECO:0007669"/>
    <property type="project" value="UniProtKB-UniRule"/>
</dbReference>
<evidence type="ECO:0000256" key="12">
    <source>
        <dbReference type="ARBA" id="ARBA00047899"/>
    </source>
</evidence>
<evidence type="ECO:0000256" key="2">
    <source>
        <dbReference type="ARBA" id="ARBA00012513"/>
    </source>
</evidence>
<dbReference type="GO" id="GO:0005886">
    <property type="term" value="C:plasma membrane"/>
    <property type="evidence" value="ECO:0007669"/>
    <property type="project" value="UniProtKB-SubCell"/>
</dbReference>
<sequence length="335" mass="37517">MRVKKFIRRTSETASSVPSPPVEWDGRNTSLQASALSPYGTTHLRQLTILELEHATCNFSQNNIIGEGGFGLVYKGLLLDGSIVAIKRRLHTPTQFFAHEVKRIARVQHKHLVKLIGYCEENHQQLLVYDYLQNGNVGNHLYNSEGLPIGRLEIWQRLSIALGAAKGLEHLHSLVPSFLHMHFRTSNVLVDENFTAKVSDFGLSRLLAEGARAGSSSAIDWFLDPDYGVFLLELISGREAHGRDEPNSQQNLVLHAKCINDLNNFADKTLGDHTMDAVKEMMELALACVDISVRRPTMKKVVEELERIQHREIGHQQAQLGEEIGVVTLGSELFK</sequence>
<dbReference type="Gene3D" id="3.30.200.20">
    <property type="entry name" value="Phosphorylase Kinase, domain 1"/>
    <property type="match status" value="1"/>
</dbReference>
<dbReference type="Pfam" id="PF07714">
    <property type="entry name" value="PK_Tyr_Ser-Thr"/>
    <property type="match status" value="1"/>
</dbReference>
<evidence type="ECO:0000256" key="7">
    <source>
        <dbReference type="ARBA" id="ARBA00022741"/>
    </source>
</evidence>
<evidence type="ECO:0000256" key="14">
    <source>
        <dbReference type="PROSITE-ProRule" id="PRU10141"/>
    </source>
</evidence>
<keyword evidence="3" id="KW-1003">Cell membrane</keyword>
<dbReference type="EMBL" id="JARBHA010000006">
    <property type="protein sequence ID" value="KAJ9698125.1"/>
    <property type="molecule type" value="Genomic_DNA"/>
</dbReference>
<dbReference type="PROSITE" id="PS50011">
    <property type="entry name" value="PROTEIN_KINASE_DOM"/>
    <property type="match status" value="1"/>
</dbReference>
<dbReference type="InterPro" id="IPR000719">
    <property type="entry name" value="Prot_kinase_dom"/>
</dbReference>
<dbReference type="FunFam" id="3.30.200.20:FF:000415">
    <property type="entry name" value="receptor-like serine/threonine-protein kinase NCRK"/>
    <property type="match status" value="1"/>
</dbReference>
<evidence type="ECO:0000313" key="18">
    <source>
        <dbReference type="Proteomes" id="UP001168098"/>
    </source>
</evidence>
<dbReference type="Gene3D" id="1.10.510.10">
    <property type="entry name" value="Transferase(Phosphotransferase) domain 1"/>
    <property type="match status" value="2"/>
</dbReference>
<evidence type="ECO:0000256" key="15">
    <source>
        <dbReference type="SAM" id="MobiDB-lite"/>
    </source>
</evidence>
<dbReference type="PANTHER" id="PTHR47982">
    <property type="entry name" value="PROLINE-RICH RECEPTOR-LIKE PROTEIN KINASE PERK4"/>
    <property type="match status" value="1"/>
</dbReference>
<keyword evidence="7 14" id="KW-0547">Nucleotide-binding</keyword>
<evidence type="ECO:0000259" key="16">
    <source>
        <dbReference type="PROSITE" id="PS50011"/>
    </source>
</evidence>
<dbReference type="SUPFAM" id="SSF56112">
    <property type="entry name" value="Protein kinase-like (PK-like)"/>
    <property type="match status" value="1"/>
</dbReference>
<evidence type="ECO:0000256" key="6">
    <source>
        <dbReference type="ARBA" id="ARBA00022692"/>
    </source>
</evidence>
<dbReference type="InterPro" id="IPR011009">
    <property type="entry name" value="Kinase-like_dom_sf"/>
</dbReference>
<reference evidence="17 18" key="1">
    <citation type="journal article" date="2023" name="BMC Biotechnol.">
        <title>Vitis rotundifolia cv Carlos genome sequencing.</title>
        <authorList>
            <person name="Huff M."/>
            <person name="Hulse-Kemp A."/>
            <person name="Scheffler B."/>
            <person name="Youngblood R."/>
            <person name="Simpson S."/>
            <person name="Babiker E."/>
            <person name="Staton M."/>
        </authorList>
    </citation>
    <scope>NUCLEOTIDE SEQUENCE [LARGE SCALE GENOMIC DNA]</scope>
    <source>
        <tissue evidence="17">Leaf</tissue>
    </source>
</reference>
<dbReference type="Proteomes" id="UP001168098">
    <property type="component" value="Unassembled WGS sequence"/>
</dbReference>
<dbReference type="GO" id="GO:0004674">
    <property type="term" value="F:protein serine/threonine kinase activity"/>
    <property type="evidence" value="ECO:0007669"/>
    <property type="project" value="UniProtKB-KW"/>
</dbReference>
<keyword evidence="9 14" id="KW-0067">ATP-binding</keyword>
<accession>A0AA39DWJ7</accession>
<evidence type="ECO:0000256" key="10">
    <source>
        <dbReference type="ARBA" id="ARBA00022989"/>
    </source>
</evidence>
<dbReference type="PANTHER" id="PTHR47982:SF9">
    <property type="entry name" value="NON-SPECIFIC SERINE_THREONINE PROTEIN KINASE"/>
    <property type="match status" value="1"/>
</dbReference>
<evidence type="ECO:0000256" key="5">
    <source>
        <dbReference type="ARBA" id="ARBA00022679"/>
    </source>
</evidence>
<name>A0AA39DWJ7_VITRO</name>
<keyword evidence="8" id="KW-0418">Kinase</keyword>
<dbReference type="PROSITE" id="PS00107">
    <property type="entry name" value="PROTEIN_KINASE_ATP"/>
    <property type="match status" value="1"/>
</dbReference>
<feature type="domain" description="Protein kinase" evidence="16">
    <location>
        <begin position="59"/>
        <end position="335"/>
    </location>
</feature>
<evidence type="ECO:0000256" key="3">
    <source>
        <dbReference type="ARBA" id="ARBA00022475"/>
    </source>
</evidence>
<dbReference type="PIRSF" id="PIRSF000654">
    <property type="entry name" value="Integrin-linked_kinase"/>
    <property type="match status" value="1"/>
</dbReference>
<evidence type="ECO:0000256" key="13">
    <source>
        <dbReference type="ARBA" id="ARBA00048679"/>
    </source>
</evidence>
<comment type="caution">
    <text evidence="17">The sequence shown here is derived from an EMBL/GenBank/DDBJ whole genome shotgun (WGS) entry which is preliminary data.</text>
</comment>
<evidence type="ECO:0000256" key="1">
    <source>
        <dbReference type="ARBA" id="ARBA00004162"/>
    </source>
</evidence>
<comment type="catalytic activity">
    <reaction evidence="13">
        <text>L-seryl-[protein] + ATP = O-phospho-L-seryl-[protein] + ADP + H(+)</text>
        <dbReference type="Rhea" id="RHEA:17989"/>
        <dbReference type="Rhea" id="RHEA-COMP:9863"/>
        <dbReference type="Rhea" id="RHEA-COMP:11604"/>
        <dbReference type="ChEBI" id="CHEBI:15378"/>
        <dbReference type="ChEBI" id="CHEBI:29999"/>
        <dbReference type="ChEBI" id="CHEBI:30616"/>
        <dbReference type="ChEBI" id="CHEBI:83421"/>
        <dbReference type="ChEBI" id="CHEBI:456216"/>
        <dbReference type="EC" id="2.7.11.1"/>
    </reaction>
</comment>
<evidence type="ECO:0000256" key="11">
    <source>
        <dbReference type="ARBA" id="ARBA00023136"/>
    </source>
</evidence>
<organism evidence="17 18">
    <name type="scientific">Vitis rotundifolia</name>
    <name type="common">Muscadine grape</name>
    <dbReference type="NCBI Taxonomy" id="103349"/>
    <lineage>
        <taxon>Eukaryota</taxon>
        <taxon>Viridiplantae</taxon>
        <taxon>Streptophyta</taxon>
        <taxon>Embryophyta</taxon>
        <taxon>Tracheophyta</taxon>
        <taxon>Spermatophyta</taxon>
        <taxon>Magnoliopsida</taxon>
        <taxon>eudicotyledons</taxon>
        <taxon>Gunneridae</taxon>
        <taxon>Pentapetalae</taxon>
        <taxon>rosids</taxon>
        <taxon>Vitales</taxon>
        <taxon>Vitaceae</taxon>
        <taxon>Viteae</taxon>
        <taxon>Vitis</taxon>
    </lineage>
</organism>
<dbReference type="InterPro" id="IPR001245">
    <property type="entry name" value="Ser-Thr/Tyr_kinase_cat_dom"/>
</dbReference>
<evidence type="ECO:0000256" key="8">
    <source>
        <dbReference type="ARBA" id="ARBA00022777"/>
    </source>
</evidence>
<dbReference type="AlphaFoldDB" id="A0AA39DWJ7"/>
<evidence type="ECO:0000256" key="9">
    <source>
        <dbReference type="ARBA" id="ARBA00022840"/>
    </source>
</evidence>
<keyword evidence="18" id="KW-1185">Reference proteome</keyword>
<keyword evidence="10" id="KW-1133">Transmembrane helix</keyword>
<evidence type="ECO:0000256" key="4">
    <source>
        <dbReference type="ARBA" id="ARBA00022527"/>
    </source>
</evidence>
<gene>
    <name evidence="17" type="ORF">PVL29_007293</name>
</gene>
<keyword evidence="4" id="KW-0723">Serine/threonine-protein kinase</keyword>
<feature type="region of interest" description="Disordered" evidence="15">
    <location>
        <begin position="1"/>
        <end position="24"/>
    </location>
</feature>
<comment type="catalytic activity">
    <reaction evidence="12">
        <text>L-threonyl-[protein] + ATP = O-phospho-L-threonyl-[protein] + ADP + H(+)</text>
        <dbReference type="Rhea" id="RHEA:46608"/>
        <dbReference type="Rhea" id="RHEA-COMP:11060"/>
        <dbReference type="Rhea" id="RHEA-COMP:11605"/>
        <dbReference type="ChEBI" id="CHEBI:15378"/>
        <dbReference type="ChEBI" id="CHEBI:30013"/>
        <dbReference type="ChEBI" id="CHEBI:30616"/>
        <dbReference type="ChEBI" id="CHEBI:61977"/>
        <dbReference type="ChEBI" id="CHEBI:456216"/>
        <dbReference type="EC" id="2.7.11.1"/>
    </reaction>
</comment>
<dbReference type="InterPro" id="IPR047117">
    <property type="entry name" value="PERK1-13-like"/>
</dbReference>
<keyword evidence="6" id="KW-0812">Transmembrane</keyword>